<evidence type="ECO:0000313" key="2">
    <source>
        <dbReference type="Proteomes" id="UP001268577"/>
    </source>
</evidence>
<dbReference type="RefSeq" id="WP_311985489.1">
    <property type="nucleotide sequence ID" value="NZ_JARQBZ010000022.1"/>
</dbReference>
<evidence type="ECO:0000313" key="1">
    <source>
        <dbReference type="EMBL" id="MDT2834616.1"/>
    </source>
</evidence>
<evidence type="ECO:0008006" key="3">
    <source>
        <dbReference type="Google" id="ProtNLM"/>
    </source>
</evidence>
<reference evidence="1" key="1">
    <citation type="submission" date="2023-03" db="EMBL/GenBank/DDBJ databases">
        <authorList>
            <person name="Shen W."/>
            <person name="Cai J."/>
        </authorList>
    </citation>
    <scope>NUCLEOTIDE SEQUENCE</scope>
    <source>
        <strain evidence="1">P96-3</strain>
    </source>
</reference>
<comment type="caution">
    <text evidence="1">The sequence shown here is derived from an EMBL/GenBank/DDBJ whole genome shotgun (WGS) entry which is preliminary data.</text>
</comment>
<dbReference type="Proteomes" id="UP001268577">
    <property type="component" value="Unassembled WGS sequence"/>
</dbReference>
<protein>
    <recommendedName>
        <fullName evidence="3">Polymerase nucleotidyl transferase domain-containing protein</fullName>
    </recommendedName>
</protein>
<name>A0AAW8U745_9ENTE</name>
<dbReference type="InterPro" id="IPR043519">
    <property type="entry name" value="NT_sf"/>
</dbReference>
<organism evidence="1 2">
    <name type="scientific">Vagococcus carniphilus</name>
    <dbReference type="NCBI Taxonomy" id="218144"/>
    <lineage>
        <taxon>Bacteria</taxon>
        <taxon>Bacillati</taxon>
        <taxon>Bacillota</taxon>
        <taxon>Bacilli</taxon>
        <taxon>Lactobacillales</taxon>
        <taxon>Enterococcaceae</taxon>
        <taxon>Vagococcus</taxon>
    </lineage>
</organism>
<dbReference type="AlphaFoldDB" id="A0AAW8U745"/>
<proteinExistence type="predicted"/>
<sequence>MKPMLVDSNLPVDRDRLKNRLIRLVKEDEEIIGCFFSGSIGKRTEDFYSDIDARIIVKDNVNLMRKQQEVIRSIGEYLFVETFTEECSVIHYATFIKLNLFIYRPNMLEASVLFKQVEIVKDDGFIQELVDISNQMEYRITQEEFDQLVNKYYAYYFELYRTWKREEYNYLEDLTMAIKHSLVSMWYVSKGYMPNKNLDWAKYEGRKTKLSHLETNFLLSYTPCEVEMLESFTKKMEILVLEAAEKIAAYNNLQFSVDTYKKVHRRISFKEEKEEEIEIKSEKLI</sequence>
<dbReference type="EMBL" id="JARQBZ010000022">
    <property type="protein sequence ID" value="MDT2834616.1"/>
    <property type="molecule type" value="Genomic_DNA"/>
</dbReference>
<gene>
    <name evidence="1" type="ORF">P7H70_11270</name>
</gene>
<dbReference type="Gene3D" id="3.30.460.10">
    <property type="entry name" value="Beta Polymerase, domain 2"/>
    <property type="match status" value="1"/>
</dbReference>
<dbReference type="SUPFAM" id="SSF81301">
    <property type="entry name" value="Nucleotidyltransferase"/>
    <property type="match status" value="1"/>
</dbReference>
<accession>A0AAW8U745</accession>